<keyword evidence="3" id="KW-0964">Secreted</keyword>
<dbReference type="Pfam" id="PF02368">
    <property type="entry name" value="Big_2"/>
    <property type="match status" value="1"/>
</dbReference>
<dbReference type="RefSeq" id="WP_126572438.1">
    <property type="nucleotide sequence ID" value="NZ_RXZH01000001.1"/>
</dbReference>
<sequence length="1208" mass="129263">MNVQIKRYSALLMLFSVPFNTIANSHLQYELYNEYDFRTSSELPHLFSQASDGEYVHLYYGSSVPREDFINEISQDIKESHVFLWFDRAFDNYRLMMKVPLGADKYAFLEKARQYVPDAYLWSWVGHGDAQKVAALADFQPVQNAEQSNGQGEGLPSLGRDGDVASHDSVSLVIASELASAGQALNEGKPSDFSDSVISKVQNYANQQLESTVTDWLSPYGTIEFSTDLLNNLKGPSASLNALIPLYDSGSQLLFTQFGYQANGENTFSGRDFMNVGLGTRYTTDDYLVGMNAFFDRDVTRSHQRASTGVEFFSNYLKLTGNYYFPLSDWKDSPDFDYYEEKAARGFDLDATGYLPSYSHLGASVTYEQYFGNEVDILGNKNRQSDPYAGSLSLNYTPIPLLTFQTAVTKAKGDNPLLSAGVDVTYRFGVPWEKQVSPSYVDITRQIDGQRDDLVKRNNNIVLEYREKSVLTAELSDQSVLTLNAGHDYQPLVLGVAINGDKALIPSERVRGQNMGLRSLPVSGDYQVEWTLHPALLVSQPLKDLQSFEVLTPPIPGKYEYQVTVTHKSSGKSQTIAGAVTVEADPALGLTHFAPVTTVDMSQSSSSFEVREIVESPELSAAIQRYAIQAGVKVAPMLKQNTDKLDKTWTDPKISLTTKNGRALSSVLTLTGEPVIAMVYPFTFGELAFPLVIDESSIDSDGDGISDKDEISNGTNPLDPNDPVMGGNNDSDGDGLVDGVDPDRDGDGVVNDDDIDPADPNSDSDGDGISDKDETSNGTNPLDPNDPVMGGNNDSDGDGIVDGVDPDRDGDGVANDDDIDPDDPNSDSDGDGISDKDETANGTNPLDPNDPVMGGNNDSDGDGIVDGIDPDRDGDGVANGDDIDPDDPNSDSDGDGISDKDETANGSNPLDPNDPIAPLNIGANTTIIVGATHTGLVSHGNGGSITYQTSDATIASVDSNGLVTALKAGNTTITGTQVINGILPAQTASYTLTVTPPFNALTIAGDITKKYGDASFTQKASGGNGGTVTYSSSTPGIATVNSTTGEVSIVGAGSVVITATEAASADFASQATSYTVTVDLPTIISGGMTWLPALPVNVYNSLGISPDLNSTDHGVSIGRFYHGNAVAMCEKLNVNGLNNWRLPSTNELLNLHSREGDLSSRDGWPVSLRYWSATLGSSGYRENAHLGIGYSHSNDISNTVLFASCVSG</sequence>
<evidence type="ECO:0000256" key="7">
    <source>
        <dbReference type="SAM" id="SignalP"/>
    </source>
</evidence>
<feature type="region of interest" description="Disordered" evidence="6">
    <location>
        <begin position="145"/>
        <end position="164"/>
    </location>
</feature>
<feature type="region of interest" description="Disordered" evidence="6">
    <location>
        <begin position="698"/>
        <end position="916"/>
    </location>
</feature>
<protein>
    <recommendedName>
        <fullName evidence="8">BIG2 domain-containing protein</fullName>
    </recommendedName>
</protein>
<accession>A0A432D1B5</accession>
<keyword evidence="5" id="KW-0106">Calcium</keyword>
<dbReference type="EMBL" id="RXZH01000001">
    <property type="protein sequence ID" value="RTZ17687.1"/>
    <property type="molecule type" value="Genomic_DNA"/>
</dbReference>
<evidence type="ECO:0000313" key="10">
    <source>
        <dbReference type="Proteomes" id="UP000268973"/>
    </source>
</evidence>
<dbReference type="AlphaFoldDB" id="A0A432D1B5"/>
<dbReference type="Gene3D" id="4.10.1080.10">
    <property type="entry name" value="TSP type-3 repeat"/>
    <property type="match status" value="1"/>
</dbReference>
<evidence type="ECO:0000256" key="4">
    <source>
        <dbReference type="ARBA" id="ARBA00022729"/>
    </source>
</evidence>
<dbReference type="InterPro" id="IPR028974">
    <property type="entry name" value="TSP_type-3_rpt"/>
</dbReference>
<dbReference type="SMART" id="SM00635">
    <property type="entry name" value="BID_2"/>
    <property type="match status" value="2"/>
</dbReference>
<keyword evidence="10" id="KW-1185">Reference proteome</keyword>
<keyword evidence="4 7" id="KW-0732">Signal</keyword>
<comment type="caution">
    <text evidence="9">The sequence shown here is derived from an EMBL/GenBank/DDBJ whole genome shotgun (WGS) entry which is preliminary data.</text>
</comment>
<evidence type="ECO:0000256" key="2">
    <source>
        <dbReference type="ARBA" id="ARBA00010116"/>
    </source>
</evidence>
<feature type="domain" description="BIG2" evidence="8">
    <location>
        <begin position="997"/>
        <end position="1072"/>
    </location>
</feature>
<dbReference type="Pfam" id="PF18884">
    <property type="entry name" value="TSP3_bac"/>
    <property type="match status" value="4"/>
</dbReference>
<dbReference type="Gene3D" id="2.60.40.1080">
    <property type="match status" value="2"/>
</dbReference>
<dbReference type="PANTHER" id="PTHR39576">
    <property type="entry name" value="ATTACHING AND EFFACING PROTEIN HOMOLOG-RELATED-RELATED"/>
    <property type="match status" value="1"/>
</dbReference>
<comment type="similarity">
    <text evidence="2">Belongs to the intimin/invasin family.</text>
</comment>
<feature type="compositionally biased region" description="Acidic residues" evidence="6">
    <location>
        <begin position="750"/>
        <end position="768"/>
    </location>
</feature>
<evidence type="ECO:0000256" key="6">
    <source>
        <dbReference type="SAM" id="MobiDB-lite"/>
    </source>
</evidence>
<feature type="signal peptide" evidence="7">
    <location>
        <begin position="1"/>
        <end position="23"/>
    </location>
</feature>
<evidence type="ECO:0000313" key="9">
    <source>
        <dbReference type="EMBL" id="RTZ17687.1"/>
    </source>
</evidence>
<evidence type="ECO:0000259" key="8">
    <source>
        <dbReference type="SMART" id="SM00635"/>
    </source>
</evidence>
<dbReference type="OrthoDB" id="8320584at2"/>
<dbReference type="GO" id="GO:0005509">
    <property type="term" value="F:calcium ion binding"/>
    <property type="evidence" value="ECO:0007669"/>
    <property type="project" value="InterPro"/>
</dbReference>
<dbReference type="GO" id="GO:0009279">
    <property type="term" value="C:cell outer membrane"/>
    <property type="evidence" value="ECO:0007669"/>
    <property type="project" value="TreeGrafter"/>
</dbReference>
<name>A0A432D1B5_9VIBR</name>
<dbReference type="Pfam" id="PF11924">
    <property type="entry name" value="IAT_beta"/>
    <property type="match status" value="1"/>
</dbReference>
<dbReference type="InterPro" id="IPR003343">
    <property type="entry name" value="Big_2"/>
</dbReference>
<feature type="domain" description="BIG2" evidence="8">
    <location>
        <begin position="915"/>
        <end position="986"/>
    </location>
</feature>
<evidence type="ECO:0000256" key="1">
    <source>
        <dbReference type="ARBA" id="ARBA00004613"/>
    </source>
</evidence>
<feature type="compositionally biased region" description="Acidic residues" evidence="6">
    <location>
        <begin position="881"/>
        <end position="896"/>
    </location>
</feature>
<dbReference type="InterPro" id="IPR024519">
    <property type="entry name" value="IAT_beta"/>
</dbReference>
<dbReference type="InterPro" id="IPR038177">
    <property type="entry name" value="IAT_beta_sf"/>
</dbReference>
<dbReference type="SUPFAM" id="SSF49373">
    <property type="entry name" value="Invasin/intimin cell-adhesion fragments"/>
    <property type="match status" value="2"/>
</dbReference>
<reference evidence="9 10" key="1">
    <citation type="submission" date="2018-12" db="EMBL/GenBank/DDBJ databases">
        <title>Vibrio sp. isolated from China Sea.</title>
        <authorList>
            <person name="Li Y."/>
        </authorList>
    </citation>
    <scope>NUCLEOTIDE SEQUENCE [LARGE SCALE GENOMIC DNA]</scope>
    <source>
        <strain evidence="9 10">BEI207</strain>
    </source>
</reference>
<dbReference type="Gene3D" id="2.40.160.160">
    <property type="entry name" value="Inverse autotransporter, beta-domain"/>
    <property type="match status" value="1"/>
</dbReference>
<dbReference type="Proteomes" id="UP000268973">
    <property type="component" value="Unassembled WGS sequence"/>
</dbReference>
<dbReference type="InterPro" id="IPR051715">
    <property type="entry name" value="Intimin-Invasin_domain"/>
</dbReference>
<dbReference type="PANTHER" id="PTHR39576:SF2">
    <property type="entry name" value="ATTACHING AND EFFACING PROTEIN HOMOLOG-RELATED"/>
    <property type="match status" value="1"/>
</dbReference>
<organism evidence="9 10">
    <name type="scientific">Vibrio aquaticus</name>
    <dbReference type="NCBI Taxonomy" id="2496559"/>
    <lineage>
        <taxon>Bacteria</taxon>
        <taxon>Pseudomonadati</taxon>
        <taxon>Pseudomonadota</taxon>
        <taxon>Gammaproteobacteria</taxon>
        <taxon>Vibrionales</taxon>
        <taxon>Vibrionaceae</taxon>
        <taxon>Vibrio</taxon>
    </lineage>
</organism>
<comment type="subcellular location">
    <subcellularLocation>
        <location evidence="1">Secreted</location>
    </subcellularLocation>
</comment>
<feature type="chain" id="PRO_5019249687" description="BIG2 domain-containing protein" evidence="7">
    <location>
        <begin position="24"/>
        <end position="1208"/>
    </location>
</feature>
<dbReference type="InterPro" id="IPR059100">
    <property type="entry name" value="TSP3_bac"/>
</dbReference>
<gene>
    <name evidence="9" type="ORF">EJ063_02560</name>
</gene>
<dbReference type="InterPro" id="IPR008964">
    <property type="entry name" value="Invasin/intimin_cell_adhesion"/>
</dbReference>
<evidence type="ECO:0000256" key="3">
    <source>
        <dbReference type="ARBA" id="ARBA00022525"/>
    </source>
</evidence>
<feature type="compositionally biased region" description="Acidic residues" evidence="6">
    <location>
        <begin position="814"/>
        <end position="832"/>
    </location>
</feature>
<proteinExistence type="inferred from homology"/>
<evidence type="ECO:0000256" key="5">
    <source>
        <dbReference type="ARBA" id="ARBA00022837"/>
    </source>
</evidence>